<dbReference type="AlphaFoldDB" id="A0AAW1DL32"/>
<reference evidence="2 3" key="1">
    <citation type="submission" date="2022-12" db="EMBL/GenBank/DDBJ databases">
        <title>Chromosome-level genome assembly of true bugs.</title>
        <authorList>
            <person name="Ma L."/>
            <person name="Li H."/>
        </authorList>
    </citation>
    <scope>NUCLEOTIDE SEQUENCE [LARGE SCALE GENOMIC DNA]</scope>
    <source>
        <strain evidence="2">Lab_2022b</strain>
    </source>
</reference>
<accession>A0AAW1DL32</accession>
<dbReference type="Proteomes" id="UP001461498">
    <property type="component" value="Unassembled WGS sequence"/>
</dbReference>
<feature type="region of interest" description="Disordered" evidence="1">
    <location>
        <begin position="21"/>
        <end position="63"/>
    </location>
</feature>
<protein>
    <submittedName>
        <fullName evidence="2">Uncharacterized protein</fullName>
    </submittedName>
</protein>
<dbReference type="EMBL" id="JAPXFL010000001">
    <property type="protein sequence ID" value="KAK9511501.1"/>
    <property type="molecule type" value="Genomic_DNA"/>
</dbReference>
<organism evidence="2 3">
    <name type="scientific">Rhynocoris fuscipes</name>
    <dbReference type="NCBI Taxonomy" id="488301"/>
    <lineage>
        <taxon>Eukaryota</taxon>
        <taxon>Metazoa</taxon>
        <taxon>Ecdysozoa</taxon>
        <taxon>Arthropoda</taxon>
        <taxon>Hexapoda</taxon>
        <taxon>Insecta</taxon>
        <taxon>Pterygota</taxon>
        <taxon>Neoptera</taxon>
        <taxon>Paraneoptera</taxon>
        <taxon>Hemiptera</taxon>
        <taxon>Heteroptera</taxon>
        <taxon>Panheteroptera</taxon>
        <taxon>Cimicomorpha</taxon>
        <taxon>Reduviidae</taxon>
        <taxon>Harpactorinae</taxon>
        <taxon>Harpactorini</taxon>
        <taxon>Rhynocoris</taxon>
    </lineage>
</organism>
<feature type="compositionally biased region" description="Low complexity" evidence="1">
    <location>
        <begin position="39"/>
        <end position="52"/>
    </location>
</feature>
<sequence>MLNQENPSTQAELNGFIENSPIYVTSYPPPTATQQVTNQGQTLHHQEQQQPHSITTTSPVSTGTAVTAITRRPTAATTALTTTQLSNGHAISAVTVQEDQQEEIELKQDLHDATPEAIRVARQQQQQQQQQQIEGITKSGVVHSGSEKSVSGASSVGAANCVISGGTSGASGGGTGSLVNAASVIVSPQQSLDKVDVNNRRASSPFTNGRTEVLIGQDGGISTEKLKTTALVENNNTLATPPDYITRFGAG</sequence>
<keyword evidence="3" id="KW-1185">Reference proteome</keyword>
<evidence type="ECO:0000313" key="3">
    <source>
        <dbReference type="Proteomes" id="UP001461498"/>
    </source>
</evidence>
<evidence type="ECO:0000256" key="1">
    <source>
        <dbReference type="SAM" id="MobiDB-lite"/>
    </source>
</evidence>
<name>A0AAW1DL32_9HEMI</name>
<evidence type="ECO:0000313" key="2">
    <source>
        <dbReference type="EMBL" id="KAK9511501.1"/>
    </source>
</evidence>
<proteinExistence type="predicted"/>
<comment type="caution">
    <text evidence="2">The sequence shown here is derived from an EMBL/GenBank/DDBJ whole genome shotgun (WGS) entry which is preliminary data.</text>
</comment>
<gene>
    <name evidence="2" type="ORF">O3M35_000143</name>
</gene>
<feature type="compositionally biased region" description="Polar residues" evidence="1">
    <location>
        <begin position="53"/>
        <end position="63"/>
    </location>
</feature>